<protein>
    <recommendedName>
        <fullName evidence="4">Transcriptional regulator</fullName>
    </recommendedName>
</protein>
<evidence type="ECO:0000313" key="2">
    <source>
        <dbReference type="EMBL" id="UOO89066.1"/>
    </source>
</evidence>
<dbReference type="SUPFAM" id="SSF47413">
    <property type="entry name" value="lambda repressor-like DNA-binding domains"/>
    <property type="match status" value="1"/>
</dbReference>
<evidence type="ECO:0008006" key="4">
    <source>
        <dbReference type="Google" id="ProtNLM"/>
    </source>
</evidence>
<dbReference type="Proteomes" id="UP000832011">
    <property type="component" value="Chromosome"/>
</dbReference>
<organism evidence="2 3">
    <name type="scientific">Vitreoscilla massiliensis</name>
    <dbReference type="NCBI Taxonomy" id="1689272"/>
    <lineage>
        <taxon>Bacteria</taxon>
        <taxon>Pseudomonadati</taxon>
        <taxon>Pseudomonadota</taxon>
        <taxon>Betaproteobacteria</taxon>
        <taxon>Neisseriales</taxon>
        <taxon>Neisseriaceae</taxon>
        <taxon>Vitreoscilla</taxon>
    </lineage>
</organism>
<proteinExistence type="predicted"/>
<dbReference type="EMBL" id="CP091511">
    <property type="protein sequence ID" value="UOO89066.1"/>
    <property type="molecule type" value="Genomic_DNA"/>
</dbReference>
<gene>
    <name evidence="2" type="ORF">LVJ82_16720</name>
</gene>
<dbReference type="RefSeq" id="WP_058357263.1">
    <property type="nucleotide sequence ID" value="NZ_CABKVG010000010.1"/>
</dbReference>
<accession>A0ABY4DZU9</accession>
<evidence type="ECO:0000256" key="1">
    <source>
        <dbReference type="SAM" id="MobiDB-lite"/>
    </source>
</evidence>
<dbReference type="InterPro" id="IPR010982">
    <property type="entry name" value="Lambda_DNA-bd_dom_sf"/>
</dbReference>
<name>A0ABY4DZU9_9NEIS</name>
<keyword evidence="3" id="KW-1185">Reference proteome</keyword>
<sequence length="95" mass="11019">MKTLTEISEFLSDRRKALDLEQGDMYMRIGMKQQQYQRAEAGNDIRLSSFLRILEGLELELVLQPLSQRTSREDPQSNLSDSDDNVSFWFNSGDD</sequence>
<feature type="region of interest" description="Disordered" evidence="1">
    <location>
        <begin position="67"/>
        <end position="95"/>
    </location>
</feature>
<dbReference type="Gene3D" id="1.10.260.40">
    <property type="entry name" value="lambda repressor-like DNA-binding domains"/>
    <property type="match status" value="1"/>
</dbReference>
<reference evidence="2 3" key="1">
    <citation type="journal article" date="2022" name="Res Sq">
        <title>Evolution of multicellular longitudinally dividing oral cavity symbionts (Neisseriaceae).</title>
        <authorList>
            <person name="Nyongesa S."/>
            <person name="Weber P."/>
            <person name="Bernet E."/>
            <person name="Pullido F."/>
            <person name="Nieckarz M."/>
            <person name="Delaby M."/>
            <person name="Nieves C."/>
            <person name="Viehboeck T."/>
            <person name="Krause N."/>
            <person name="Rivera-Millot A."/>
            <person name="Nakamura A."/>
            <person name="Vischer N."/>
            <person name="VanNieuwenhze M."/>
            <person name="Brun Y."/>
            <person name="Cava F."/>
            <person name="Bulgheresi S."/>
            <person name="Veyrier F."/>
        </authorList>
    </citation>
    <scope>NUCLEOTIDE SEQUENCE [LARGE SCALE GENOMIC DNA]</scope>
    <source>
        <strain evidence="2 3">SN4</strain>
    </source>
</reference>
<evidence type="ECO:0000313" key="3">
    <source>
        <dbReference type="Proteomes" id="UP000832011"/>
    </source>
</evidence>